<protein>
    <submittedName>
        <fullName evidence="1">Uncharacterized protein</fullName>
    </submittedName>
</protein>
<evidence type="ECO:0000313" key="1">
    <source>
        <dbReference type="EMBL" id="KOB73441.1"/>
    </source>
</evidence>
<reference evidence="1 2" key="1">
    <citation type="journal article" date="2015" name="Genome Biol. Evol.">
        <title>The genome of winter moth (Operophtera brumata) provides a genomic perspective on sexual dimorphism and phenology.</title>
        <authorList>
            <person name="Derks M.F."/>
            <person name="Smit S."/>
            <person name="Salis L."/>
            <person name="Schijlen E."/>
            <person name="Bossers A."/>
            <person name="Mateman C."/>
            <person name="Pijl A.S."/>
            <person name="de Ridder D."/>
            <person name="Groenen M.A."/>
            <person name="Visser M.E."/>
            <person name="Megens H.J."/>
        </authorList>
    </citation>
    <scope>NUCLEOTIDE SEQUENCE [LARGE SCALE GENOMIC DNA]</scope>
    <source>
        <strain evidence="1">WM2013NL</strain>
        <tissue evidence="1">Head and thorax</tissue>
    </source>
</reference>
<accession>A0A0L7LE10</accession>
<organism evidence="1 2">
    <name type="scientific">Operophtera brumata</name>
    <name type="common">Winter moth</name>
    <name type="synonym">Phalaena brumata</name>
    <dbReference type="NCBI Taxonomy" id="104452"/>
    <lineage>
        <taxon>Eukaryota</taxon>
        <taxon>Metazoa</taxon>
        <taxon>Ecdysozoa</taxon>
        <taxon>Arthropoda</taxon>
        <taxon>Hexapoda</taxon>
        <taxon>Insecta</taxon>
        <taxon>Pterygota</taxon>
        <taxon>Neoptera</taxon>
        <taxon>Endopterygota</taxon>
        <taxon>Lepidoptera</taxon>
        <taxon>Glossata</taxon>
        <taxon>Ditrysia</taxon>
        <taxon>Geometroidea</taxon>
        <taxon>Geometridae</taxon>
        <taxon>Larentiinae</taxon>
        <taxon>Operophtera</taxon>
    </lineage>
</organism>
<gene>
    <name evidence="1" type="ORF">OBRU01_11104</name>
</gene>
<dbReference type="EMBL" id="JTDY01001590">
    <property type="protein sequence ID" value="KOB73441.1"/>
    <property type="molecule type" value="Genomic_DNA"/>
</dbReference>
<sequence>MDITPQYHTIAKSSTIASLKKQGIMRDDIELEEALLKYFMTIRTSVLERYLKWRLSITTEEFEKYCRNYLPLRHKPMSDIKEALDLAQEEIKFDIKAIRRNGFLIAANPVNTKLILENVLTLVIHKKKMMNRINKIEKAKKQTEIEHHIDVFLKMRNQQHLDTQVDITYHNLNHKAFSDDQILSLVLYQIEKKYHFSGDGIWSRVEGNKAESLSGN</sequence>
<proteinExistence type="predicted"/>
<comment type="caution">
    <text evidence="1">The sequence shown here is derived from an EMBL/GenBank/DDBJ whole genome shotgun (WGS) entry which is preliminary data.</text>
</comment>
<evidence type="ECO:0000313" key="2">
    <source>
        <dbReference type="Proteomes" id="UP000037510"/>
    </source>
</evidence>
<dbReference type="Proteomes" id="UP000037510">
    <property type="component" value="Unassembled WGS sequence"/>
</dbReference>
<keyword evidence="2" id="KW-1185">Reference proteome</keyword>
<name>A0A0L7LE10_OPEBR</name>
<dbReference type="AlphaFoldDB" id="A0A0L7LE10"/>